<comment type="subcellular location">
    <subcellularLocation>
        <location evidence="1">Mitochondrion inner membrane</location>
        <topology evidence="1">Multi-pass membrane protein</topology>
    </subcellularLocation>
</comment>
<evidence type="ECO:0000313" key="7">
    <source>
        <dbReference type="EMBL" id="MBW0462677.1"/>
    </source>
</evidence>
<dbReference type="GO" id="GO:0045271">
    <property type="term" value="C:respiratory chain complex I"/>
    <property type="evidence" value="ECO:0007669"/>
    <property type="project" value="InterPro"/>
</dbReference>
<keyword evidence="8" id="KW-1185">Reference proteome</keyword>
<dbReference type="InterPro" id="IPR039205">
    <property type="entry name" value="NDUFA11"/>
</dbReference>
<evidence type="ECO:0008006" key="9">
    <source>
        <dbReference type="Google" id="ProtNLM"/>
    </source>
</evidence>
<keyword evidence="3" id="KW-0999">Mitochondrion inner membrane</keyword>
<dbReference type="Proteomes" id="UP000765509">
    <property type="component" value="Unassembled WGS sequence"/>
</dbReference>
<keyword evidence="5" id="KW-0496">Mitochondrion</keyword>
<evidence type="ECO:0000256" key="4">
    <source>
        <dbReference type="ARBA" id="ARBA00022989"/>
    </source>
</evidence>
<keyword evidence="4" id="KW-1133">Transmembrane helix</keyword>
<dbReference type="AlphaFoldDB" id="A0A9Q3BCQ2"/>
<dbReference type="PANTHER" id="PTHR21382:SF1">
    <property type="entry name" value="NADH DEHYDROGENASE [UBIQUINONE] 1 ALPHA SUBCOMPLEX SUBUNIT 11"/>
    <property type="match status" value="1"/>
</dbReference>
<protein>
    <recommendedName>
        <fullName evidence="9">NADH dehydrogenase [ubiquinone] 1 alpha subcomplex subunit 11</fullName>
    </recommendedName>
</protein>
<gene>
    <name evidence="7" type="ORF">O181_002392</name>
</gene>
<sequence>MGDIERRPPIFMGSFFLGHPVSQHKPYDYQSALGTATTFGTYTGLAGTIVAAIKHGVITPTEAHKGYLGNILKLGAMTAAVGFTYGGVSQFVASVRQESDPWNAAAGGCASGFLVGLRAGQLPLALGQCFIFGSAAAGVNYAGGTLIPANHNKTKEQQQLERTRLLGDKPDPLLVS</sequence>
<evidence type="ECO:0000256" key="5">
    <source>
        <dbReference type="ARBA" id="ARBA00023128"/>
    </source>
</evidence>
<evidence type="ECO:0000313" key="8">
    <source>
        <dbReference type="Proteomes" id="UP000765509"/>
    </source>
</evidence>
<evidence type="ECO:0000256" key="6">
    <source>
        <dbReference type="ARBA" id="ARBA00023136"/>
    </source>
</evidence>
<organism evidence="7 8">
    <name type="scientific">Austropuccinia psidii MF-1</name>
    <dbReference type="NCBI Taxonomy" id="1389203"/>
    <lineage>
        <taxon>Eukaryota</taxon>
        <taxon>Fungi</taxon>
        <taxon>Dikarya</taxon>
        <taxon>Basidiomycota</taxon>
        <taxon>Pucciniomycotina</taxon>
        <taxon>Pucciniomycetes</taxon>
        <taxon>Pucciniales</taxon>
        <taxon>Sphaerophragmiaceae</taxon>
        <taxon>Austropuccinia</taxon>
    </lineage>
</organism>
<accession>A0A9Q3BCQ2</accession>
<proteinExistence type="predicted"/>
<keyword evidence="6" id="KW-0472">Membrane</keyword>
<comment type="caution">
    <text evidence="7">The sequence shown here is derived from an EMBL/GenBank/DDBJ whole genome shotgun (WGS) entry which is preliminary data.</text>
</comment>
<evidence type="ECO:0000256" key="3">
    <source>
        <dbReference type="ARBA" id="ARBA00022792"/>
    </source>
</evidence>
<keyword evidence="2" id="KW-0812">Transmembrane</keyword>
<evidence type="ECO:0000256" key="1">
    <source>
        <dbReference type="ARBA" id="ARBA00004448"/>
    </source>
</evidence>
<dbReference type="OrthoDB" id="1913277at2759"/>
<dbReference type="GO" id="GO:0006120">
    <property type="term" value="P:mitochondrial electron transport, NADH to ubiquinone"/>
    <property type="evidence" value="ECO:0007669"/>
    <property type="project" value="InterPro"/>
</dbReference>
<dbReference type="GO" id="GO:0005743">
    <property type="term" value="C:mitochondrial inner membrane"/>
    <property type="evidence" value="ECO:0007669"/>
    <property type="project" value="UniProtKB-SubCell"/>
</dbReference>
<reference evidence="7" key="1">
    <citation type="submission" date="2021-03" db="EMBL/GenBank/DDBJ databases">
        <title>Draft genome sequence of rust myrtle Austropuccinia psidii MF-1, a brazilian biotype.</title>
        <authorList>
            <person name="Quecine M.C."/>
            <person name="Pachon D.M.R."/>
            <person name="Bonatelli M.L."/>
            <person name="Correr F.H."/>
            <person name="Franceschini L.M."/>
            <person name="Leite T.F."/>
            <person name="Margarido G.R.A."/>
            <person name="Almeida C.A."/>
            <person name="Ferrarezi J.A."/>
            <person name="Labate C.A."/>
        </authorList>
    </citation>
    <scope>NUCLEOTIDE SEQUENCE</scope>
    <source>
        <strain evidence="7">MF-1</strain>
    </source>
</reference>
<dbReference type="EMBL" id="AVOT02000396">
    <property type="protein sequence ID" value="MBW0462677.1"/>
    <property type="molecule type" value="Genomic_DNA"/>
</dbReference>
<dbReference type="PANTHER" id="PTHR21382">
    <property type="entry name" value="NADH-UBIQUINONE OXIDOREDUCTASE SUBUNIT"/>
    <property type="match status" value="1"/>
</dbReference>
<dbReference type="Pfam" id="PF02466">
    <property type="entry name" value="Tim17"/>
    <property type="match status" value="1"/>
</dbReference>
<evidence type="ECO:0000256" key="2">
    <source>
        <dbReference type="ARBA" id="ARBA00022692"/>
    </source>
</evidence>
<name>A0A9Q3BCQ2_9BASI</name>